<dbReference type="AlphaFoldDB" id="A0A9Q0K9J0"/>
<evidence type="ECO:0000256" key="3">
    <source>
        <dbReference type="PROSITE-ProRule" id="PRU00708"/>
    </source>
</evidence>
<reference evidence="4" key="1">
    <citation type="journal article" date="2023" name="Plant J.">
        <title>The genome of the king protea, Protea cynaroides.</title>
        <authorList>
            <person name="Chang J."/>
            <person name="Duong T.A."/>
            <person name="Schoeman C."/>
            <person name="Ma X."/>
            <person name="Roodt D."/>
            <person name="Barker N."/>
            <person name="Li Z."/>
            <person name="Van de Peer Y."/>
            <person name="Mizrachi E."/>
        </authorList>
    </citation>
    <scope>NUCLEOTIDE SEQUENCE</scope>
    <source>
        <tissue evidence="4">Young leaves</tissue>
    </source>
</reference>
<organism evidence="4 5">
    <name type="scientific">Protea cynaroides</name>
    <dbReference type="NCBI Taxonomy" id="273540"/>
    <lineage>
        <taxon>Eukaryota</taxon>
        <taxon>Viridiplantae</taxon>
        <taxon>Streptophyta</taxon>
        <taxon>Embryophyta</taxon>
        <taxon>Tracheophyta</taxon>
        <taxon>Spermatophyta</taxon>
        <taxon>Magnoliopsida</taxon>
        <taxon>Proteales</taxon>
        <taxon>Proteaceae</taxon>
        <taxon>Protea</taxon>
    </lineage>
</organism>
<evidence type="ECO:0000256" key="1">
    <source>
        <dbReference type="ARBA" id="ARBA00007626"/>
    </source>
</evidence>
<name>A0A9Q0K9J0_9MAGN</name>
<dbReference type="Pfam" id="PF13041">
    <property type="entry name" value="PPR_2"/>
    <property type="match status" value="2"/>
</dbReference>
<evidence type="ECO:0000256" key="2">
    <source>
        <dbReference type="ARBA" id="ARBA00022737"/>
    </source>
</evidence>
<dbReference type="NCBIfam" id="TIGR00756">
    <property type="entry name" value="PPR"/>
    <property type="match status" value="7"/>
</dbReference>
<feature type="repeat" description="PPR" evidence="3">
    <location>
        <begin position="56"/>
        <end position="90"/>
    </location>
</feature>
<feature type="repeat" description="PPR" evidence="3">
    <location>
        <begin position="268"/>
        <end position="302"/>
    </location>
</feature>
<dbReference type="PROSITE" id="PS51375">
    <property type="entry name" value="PPR"/>
    <property type="match status" value="7"/>
</dbReference>
<evidence type="ECO:0000313" key="5">
    <source>
        <dbReference type="Proteomes" id="UP001141806"/>
    </source>
</evidence>
<dbReference type="Pfam" id="PF01535">
    <property type="entry name" value="PPR"/>
    <property type="match status" value="2"/>
</dbReference>
<evidence type="ECO:0008006" key="6">
    <source>
        <dbReference type="Google" id="ProtNLM"/>
    </source>
</evidence>
<protein>
    <recommendedName>
        <fullName evidence="6">Pentatricopeptide repeat-containing protein</fullName>
    </recommendedName>
</protein>
<feature type="repeat" description="PPR" evidence="3">
    <location>
        <begin position="163"/>
        <end position="197"/>
    </location>
</feature>
<feature type="repeat" description="PPR" evidence="3">
    <location>
        <begin position="303"/>
        <end position="337"/>
    </location>
</feature>
<sequence length="384" mass="42911">MLQDAVDVFLRIPKFRSTPSVHSLNTLLSVLCKKSIGLQMVHQILLKSHAMNIRLEESSFHILITTLSKIKRVGYAIELLNHMRHYGYNPDLTLYSLILSSMCEHGEFSSGDVMDFLGEMQILGFTPNVGDCVNVIKVLVKDGRGLDALDVLNLMKLDGMKPDIVCYTMVLDVIISAGNFQEADNLFDEILVMGLVPDIYTFNVYINGLCKQKNVEYGFKMVGLMEEFGCKPDVVTYNTLIGMLCKIGHVMRAKDLVKEMGLKGVQGNLHTYRILIDGLVSKDEVMEALVLLEEMLSLGFIPRSLTFDEIVCGLCKKGIFFEALKLLEQMASSNITPGTKWQLPEHISGLLQTGLHLVLGHHLKFYNCHTKSRGASLSGILVDY</sequence>
<dbReference type="InterPro" id="IPR011990">
    <property type="entry name" value="TPR-like_helical_dom_sf"/>
</dbReference>
<dbReference type="PANTHER" id="PTHR47936:SF1">
    <property type="entry name" value="PENTATRICOPEPTIDE REPEAT-CONTAINING PROTEIN GUN1, CHLOROPLASTIC"/>
    <property type="match status" value="1"/>
</dbReference>
<comment type="caution">
    <text evidence="4">The sequence shown here is derived from an EMBL/GenBank/DDBJ whole genome shotgun (WGS) entry which is preliminary data.</text>
</comment>
<dbReference type="Gene3D" id="1.25.40.10">
    <property type="entry name" value="Tetratricopeptide repeat domain"/>
    <property type="match status" value="3"/>
</dbReference>
<dbReference type="PANTHER" id="PTHR47936">
    <property type="entry name" value="PPR_LONG DOMAIN-CONTAINING PROTEIN"/>
    <property type="match status" value="1"/>
</dbReference>
<dbReference type="EMBL" id="JAMYWD010000007">
    <property type="protein sequence ID" value="KAJ4966377.1"/>
    <property type="molecule type" value="Genomic_DNA"/>
</dbReference>
<feature type="repeat" description="PPR" evidence="3">
    <location>
        <begin position="91"/>
        <end position="127"/>
    </location>
</feature>
<feature type="repeat" description="PPR" evidence="3">
    <location>
        <begin position="233"/>
        <end position="267"/>
    </location>
</feature>
<keyword evidence="2" id="KW-0677">Repeat</keyword>
<dbReference type="InterPro" id="IPR002885">
    <property type="entry name" value="PPR_rpt"/>
</dbReference>
<feature type="repeat" description="PPR" evidence="3">
    <location>
        <begin position="198"/>
        <end position="232"/>
    </location>
</feature>
<evidence type="ECO:0000313" key="4">
    <source>
        <dbReference type="EMBL" id="KAJ4966377.1"/>
    </source>
</evidence>
<dbReference type="OrthoDB" id="185373at2759"/>
<proteinExistence type="inferred from homology"/>
<dbReference type="GO" id="GO:0031930">
    <property type="term" value="P:mitochondria-nucleus signaling pathway"/>
    <property type="evidence" value="ECO:0007669"/>
    <property type="project" value="TreeGrafter"/>
</dbReference>
<gene>
    <name evidence="4" type="ORF">NE237_018226</name>
</gene>
<keyword evidence="5" id="KW-1185">Reference proteome</keyword>
<dbReference type="Proteomes" id="UP001141806">
    <property type="component" value="Unassembled WGS sequence"/>
</dbReference>
<accession>A0A9Q0K9J0</accession>
<dbReference type="GO" id="GO:0010019">
    <property type="term" value="P:chloroplast-nucleus signaling pathway"/>
    <property type="evidence" value="ECO:0007669"/>
    <property type="project" value="TreeGrafter"/>
</dbReference>
<comment type="similarity">
    <text evidence="1">Belongs to the PPR family. P subfamily.</text>
</comment>
<dbReference type="GO" id="GO:0009507">
    <property type="term" value="C:chloroplast"/>
    <property type="evidence" value="ECO:0007669"/>
    <property type="project" value="TreeGrafter"/>
</dbReference>